<reference evidence="2" key="2">
    <citation type="journal article" date="2023" name="IMA Fungus">
        <title>Comparative genomic study of the Penicillium genus elucidates a diverse pangenome and 15 lateral gene transfer events.</title>
        <authorList>
            <person name="Petersen C."/>
            <person name="Sorensen T."/>
            <person name="Nielsen M.R."/>
            <person name="Sondergaard T.E."/>
            <person name="Sorensen J.L."/>
            <person name="Fitzpatrick D.A."/>
            <person name="Frisvad J.C."/>
            <person name="Nielsen K.L."/>
        </authorList>
    </citation>
    <scope>NUCLEOTIDE SEQUENCE</scope>
    <source>
        <strain evidence="2">IBT 29864</strain>
    </source>
</reference>
<dbReference type="OrthoDB" id="10018600at2759"/>
<dbReference type="GeneID" id="81436511"/>
<keyword evidence="3" id="KW-1185">Reference proteome</keyword>
<dbReference type="AlphaFoldDB" id="A0A9W9SPX2"/>
<accession>A0A9W9SPX2</accession>
<dbReference type="EMBL" id="JAPZBS010000002">
    <property type="protein sequence ID" value="KAJ5381975.1"/>
    <property type="molecule type" value="Genomic_DNA"/>
</dbReference>
<reference evidence="2" key="1">
    <citation type="submission" date="2022-11" db="EMBL/GenBank/DDBJ databases">
        <authorList>
            <person name="Petersen C."/>
        </authorList>
    </citation>
    <scope>NUCLEOTIDE SEQUENCE</scope>
    <source>
        <strain evidence="2">IBT 29864</strain>
    </source>
</reference>
<evidence type="ECO:0000256" key="1">
    <source>
        <dbReference type="SAM" id="MobiDB-lite"/>
    </source>
</evidence>
<feature type="region of interest" description="Disordered" evidence="1">
    <location>
        <begin position="1"/>
        <end position="25"/>
    </location>
</feature>
<dbReference type="RefSeq" id="XP_056559546.1">
    <property type="nucleotide sequence ID" value="XM_056697334.1"/>
</dbReference>
<protein>
    <submittedName>
        <fullName evidence="2">Uncharacterized protein</fullName>
    </submittedName>
</protein>
<sequence>MSISTPKEMARTASTPEVAPSTGRTWKFTPTAATEVPLPPIQAVVSSSSKIPLYTPITSGTQNNGVFQIVSTSSSSNTDDTAYAYVTGGSVAETYGTYGLIFVANIQAYVYLTDVDVNITASSDWGTSGSNGGIAYIYLEDLTVEGDIYVDDYSEVYVYLVGSTWTGAINPLDSSGTYSVSLDSSSTWTETNVS</sequence>
<proteinExistence type="predicted"/>
<evidence type="ECO:0000313" key="3">
    <source>
        <dbReference type="Proteomes" id="UP001147782"/>
    </source>
</evidence>
<gene>
    <name evidence="2" type="ORF">N7496_004403</name>
</gene>
<evidence type="ECO:0000313" key="2">
    <source>
        <dbReference type="EMBL" id="KAJ5381975.1"/>
    </source>
</evidence>
<comment type="caution">
    <text evidence="2">The sequence shown here is derived from an EMBL/GenBank/DDBJ whole genome shotgun (WGS) entry which is preliminary data.</text>
</comment>
<organism evidence="2 3">
    <name type="scientific">Penicillium cataractarum</name>
    <dbReference type="NCBI Taxonomy" id="2100454"/>
    <lineage>
        <taxon>Eukaryota</taxon>
        <taxon>Fungi</taxon>
        <taxon>Dikarya</taxon>
        <taxon>Ascomycota</taxon>
        <taxon>Pezizomycotina</taxon>
        <taxon>Eurotiomycetes</taxon>
        <taxon>Eurotiomycetidae</taxon>
        <taxon>Eurotiales</taxon>
        <taxon>Aspergillaceae</taxon>
        <taxon>Penicillium</taxon>
    </lineage>
</organism>
<dbReference type="Proteomes" id="UP001147782">
    <property type="component" value="Unassembled WGS sequence"/>
</dbReference>
<name>A0A9W9SPX2_9EURO</name>